<feature type="region of interest" description="Disordered" evidence="1">
    <location>
        <begin position="238"/>
        <end position="267"/>
    </location>
</feature>
<name>A0A1G1YWY2_9BACT</name>
<comment type="caution">
    <text evidence="2">The sequence shown here is derived from an EMBL/GenBank/DDBJ whole genome shotgun (WGS) entry which is preliminary data.</text>
</comment>
<feature type="compositionally biased region" description="Low complexity" evidence="1">
    <location>
        <begin position="246"/>
        <end position="259"/>
    </location>
</feature>
<evidence type="ECO:0000313" key="2">
    <source>
        <dbReference type="EMBL" id="OGY56739.1"/>
    </source>
</evidence>
<evidence type="ECO:0000313" key="3">
    <source>
        <dbReference type="Proteomes" id="UP000177062"/>
    </source>
</evidence>
<dbReference type="Proteomes" id="UP000177062">
    <property type="component" value="Unassembled WGS sequence"/>
</dbReference>
<reference evidence="2 3" key="1">
    <citation type="journal article" date="2016" name="Nat. Commun.">
        <title>Thousands of microbial genomes shed light on interconnected biogeochemical processes in an aquifer system.</title>
        <authorList>
            <person name="Anantharaman K."/>
            <person name="Brown C.T."/>
            <person name="Hug L.A."/>
            <person name="Sharon I."/>
            <person name="Castelle C.J."/>
            <person name="Probst A.J."/>
            <person name="Thomas B.C."/>
            <person name="Singh A."/>
            <person name="Wilkins M.J."/>
            <person name="Karaoz U."/>
            <person name="Brodie E.L."/>
            <person name="Williams K.H."/>
            <person name="Hubbard S.S."/>
            <person name="Banfield J.F."/>
        </authorList>
    </citation>
    <scope>NUCLEOTIDE SEQUENCE [LARGE SCALE GENOMIC DNA]</scope>
</reference>
<dbReference type="EMBL" id="MHIT01000019">
    <property type="protein sequence ID" value="OGY56739.1"/>
    <property type="molecule type" value="Genomic_DNA"/>
</dbReference>
<sequence>MRNWIAGLTLFSTIIYIGAPGLAVASGDVFSQLVVADDLSPEERLTKKIELTENALGKAAEKAQVMQNDLASLDFPENSLELELKNRYSAEVTTYITFYQEQRELLKGLTTIEEVDNLISSVISYRESTYAPGAKTILEFILVFSYGPSILNTAKERLESIGDDLEKLAGLELIDRSQFAAAIEQAQTTLGEAESLQAQAQSLLLSLSAPTATSTIATSTEATSTTATGTVVTSTVPAETPAVYETSTTETATSTEAVPVTPPTPQKLTEESLNKIKGLYDVFIETSRQVREALGV</sequence>
<organism evidence="2 3">
    <name type="scientific">Candidatus Colwellbacteria bacterium RBG_13_48_8</name>
    <dbReference type="NCBI Taxonomy" id="1797685"/>
    <lineage>
        <taxon>Bacteria</taxon>
        <taxon>Candidatus Colwelliibacteriota</taxon>
    </lineage>
</organism>
<evidence type="ECO:0000256" key="1">
    <source>
        <dbReference type="SAM" id="MobiDB-lite"/>
    </source>
</evidence>
<protein>
    <submittedName>
        <fullName evidence="2">Uncharacterized protein</fullName>
    </submittedName>
</protein>
<dbReference type="AlphaFoldDB" id="A0A1G1YWY2"/>
<proteinExistence type="predicted"/>
<accession>A0A1G1YWY2</accession>
<gene>
    <name evidence="2" type="ORF">A2Y84_01480</name>
</gene>